<evidence type="ECO:0000256" key="2">
    <source>
        <dbReference type="ARBA" id="ARBA00022741"/>
    </source>
</evidence>
<dbReference type="InterPro" id="IPR043129">
    <property type="entry name" value="ATPase_NBD"/>
</dbReference>
<dbReference type="FunFam" id="3.30.420.40:FF:000004">
    <property type="entry name" value="Molecular chaperone DnaK"/>
    <property type="match status" value="1"/>
</dbReference>
<dbReference type="PROSITE" id="PS01036">
    <property type="entry name" value="HSP70_3"/>
    <property type="match status" value="1"/>
</dbReference>
<sequence length="556" mass="61220">MPVAKAIGISAGGLRSTVRFFGPVRVALIGIDLGTTNSCVGVFHNGEVQIISNILSKRTTPSIVGFVEGLKLVGKYAKEQMPKHPSNVIFCIKRLIGRKFDDPKVQEDIKNLPYKVVSKKGNAAVEVQVCGKTKVFTPEQICALILKDLMVTANKFLPYDVKDAVITIPAYFNDSQRQATIDAAKIAGLNVLRTINEPTAAALAYGFKQKWKKGIILVYDLGGGTFDVSIIKVTNGCCEVLAVDGDDHLGGEDFDNLLVRHCIGRFEHDISNNAKAICKLKAACEDAKRLLSESSKALIEVDELCNGDDFSCKITQGEFNELCKELIEKTVELVKNVLEKAKLSKNDITNVLLVGGSTRIPLIEKMLKEFFDHKNLNFDINPDEAVANGATILAAHLSSSCFDTSIQNIKLLDVIPRSLGTDLYTNSKDENGYYEIVAKRGTKFPFEMKTGCTTLYTNQEEMHFVVYEGEDPVVKKNKELGRFILTNIAPARGGIPRIEITFKVDENAILTVTAADKRNGISESIVIRRNNGRLSDDEIVEMVHDIQLSNEDIVID</sequence>
<evidence type="ECO:0000313" key="5">
    <source>
        <dbReference type="Proteomes" id="UP000887578"/>
    </source>
</evidence>
<dbReference type="InterPro" id="IPR029047">
    <property type="entry name" value="HSP70_peptide-bd_sf"/>
</dbReference>
<dbReference type="PROSITE" id="PS00329">
    <property type="entry name" value="HSP70_2"/>
    <property type="match status" value="1"/>
</dbReference>
<dbReference type="FunFam" id="3.90.640.10:FF:000010">
    <property type="entry name" value="heat shock 70 kDa protein 14"/>
    <property type="match status" value="1"/>
</dbReference>
<dbReference type="PRINTS" id="PR00301">
    <property type="entry name" value="HEATSHOCK70"/>
</dbReference>
<dbReference type="PANTHER" id="PTHR19375">
    <property type="entry name" value="HEAT SHOCK PROTEIN 70KDA"/>
    <property type="match status" value="1"/>
</dbReference>
<dbReference type="GO" id="GO:0140662">
    <property type="term" value="F:ATP-dependent protein folding chaperone"/>
    <property type="evidence" value="ECO:0007669"/>
    <property type="project" value="InterPro"/>
</dbReference>
<keyword evidence="3 4" id="KW-0067">ATP-binding</keyword>
<accession>A0A914QB29</accession>
<name>A0A914QB29_9BILA</name>
<dbReference type="Pfam" id="PF00012">
    <property type="entry name" value="HSP70"/>
    <property type="match status" value="1"/>
</dbReference>
<proteinExistence type="inferred from homology"/>
<protein>
    <submittedName>
        <fullName evidence="6">Heat shock protein 70</fullName>
    </submittedName>
</protein>
<dbReference type="Gene3D" id="2.60.34.10">
    <property type="entry name" value="Substrate Binding Domain Of DNAk, Chain A, domain 1"/>
    <property type="match status" value="1"/>
</dbReference>
<dbReference type="Gene3D" id="3.30.420.40">
    <property type="match status" value="2"/>
</dbReference>
<dbReference type="CDD" id="cd24028">
    <property type="entry name" value="ASKHA_NBD_HSP70_HSPA1-like"/>
    <property type="match status" value="1"/>
</dbReference>
<dbReference type="SUPFAM" id="SSF53067">
    <property type="entry name" value="Actin-like ATPase domain"/>
    <property type="match status" value="2"/>
</dbReference>
<dbReference type="WBParaSite" id="PDA_v2.g28764.t1">
    <property type="protein sequence ID" value="PDA_v2.g28764.t1"/>
    <property type="gene ID" value="PDA_v2.g28764"/>
</dbReference>
<dbReference type="Proteomes" id="UP000887578">
    <property type="component" value="Unplaced"/>
</dbReference>
<dbReference type="InterPro" id="IPR018181">
    <property type="entry name" value="Heat_shock_70_CS"/>
</dbReference>
<keyword evidence="5" id="KW-1185">Reference proteome</keyword>
<evidence type="ECO:0000313" key="6">
    <source>
        <dbReference type="WBParaSite" id="PDA_v2.g28764.t1"/>
    </source>
</evidence>
<dbReference type="GO" id="GO:0005524">
    <property type="term" value="F:ATP binding"/>
    <property type="evidence" value="ECO:0007669"/>
    <property type="project" value="UniProtKB-KW"/>
</dbReference>
<dbReference type="SUPFAM" id="SSF100920">
    <property type="entry name" value="Heat shock protein 70kD (HSP70), peptide-binding domain"/>
    <property type="match status" value="1"/>
</dbReference>
<reference evidence="6" key="1">
    <citation type="submission" date="2022-11" db="UniProtKB">
        <authorList>
            <consortium name="WormBaseParasite"/>
        </authorList>
    </citation>
    <scope>IDENTIFICATION</scope>
</reference>
<dbReference type="InterPro" id="IPR013126">
    <property type="entry name" value="Hsp_70_fam"/>
</dbReference>
<organism evidence="5 6">
    <name type="scientific">Panagrolaimus davidi</name>
    <dbReference type="NCBI Taxonomy" id="227884"/>
    <lineage>
        <taxon>Eukaryota</taxon>
        <taxon>Metazoa</taxon>
        <taxon>Ecdysozoa</taxon>
        <taxon>Nematoda</taxon>
        <taxon>Chromadorea</taxon>
        <taxon>Rhabditida</taxon>
        <taxon>Tylenchina</taxon>
        <taxon>Panagrolaimomorpha</taxon>
        <taxon>Panagrolaimoidea</taxon>
        <taxon>Panagrolaimidae</taxon>
        <taxon>Panagrolaimus</taxon>
    </lineage>
</organism>
<dbReference type="Gene3D" id="3.90.640.10">
    <property type="entry name" value="Actin, Chain A, domain 4"/>
    <property type="match status" value="1"/>
</dbReference>
<comment type="similarity">
    <text evidence="1 4">Belongs to the heat shock protein 70 family.</text>
</comment>
<dbReference type="FunFam" id="3.30.30.30:FF:000003">
    <property type="entry name" value="Heat shock protein 9"/>
    <property type="match status" value="1"/>
</dbReference>
<keyword evidence="2 4" id="KW-0547">Nucleotide-binding</keyword>
<dbReference type="GO" id="GO:0006950">
    <property type="term" value="P:response to stress"/>
    <property type="evidence" value="ECO:0007669"/>
    <property type="project" value="UniProtKB-ARBA"/>
</dbReference>
<dbReference type="AlphaFoldDB" id="A0A914QB29"/>
<evidence type="ECO:0000256" key="1">
    <source>
        <dbReference type="ARBA" id="ARBA00007381"/>
    </source>
</evidence>
<evidence type="ECO:0000256" key="4">
    <source>
        <dbReference type="RuleBase" id="RU003322"/>
    </source>
</evidence>
<dbReference type="PROSITE" id="PS00297">
    <property type="entry name" value="HSP70_1"/>
    <property type="match status" value="1"/>
</dbReference>
<evidence type="ECO:0000256" key="3">
    <source>
        <dbReference type="ARBA" id="ARBA00022840"/>
    </source>
</evidence>